<keyword evidence="4" id="KW-1185">Reference proteome</keyword>
<organism evidence="3 4">
    <name type="scientific">Pelomonas cellulosilytica</name>
    <dbReference type="NCBI Taxonomy" id="2906762"/>
    <lineage>
        <taxon>Bacteria</taxon>
        <taxon>Pseudomonadati</taxon>
        <taxon>Pseudomonadota</taxon>
        <taxon>Betaproteobacteria</taxon>
        <taxon>Burkholderiales</taxon>
        <taxon>Sphaerotilaceae</taxon>
        <taxon>Roseateles</taxon>
    </lineage>
</organism>
<feature type="signal peptide" evidence="1">
    <location>
        <begin position="1"/>
        <end position="23"/>
    </location>
</feature>
<sequence length="208" mass="22005">MSTQPLRRRLLLPALYIAAAALGGCGTAPEAIPPAASAEALASELRVLVFRGGTAARLGHNHVLRAGDLHVDWPAAGPVLRFRLDALAVDPPALRAALGEGFTSAVDDEARAGTRANLLKALESASHPEVVVRTVHQVGEGARRAVEAEITLHGVTRRQSFVADVDGRRARGQVVIRQSDFGIQPFTVLGGLLAVQDELVVQFELVQP</sequence>
<reference evidence="3 4" key="1">
    <citation type="submission" date="2021-12" db="EMBL/GenBank/DDBJ databases">
        <title>Genome seq of P8.</title>
        <authorList>
            <person name="Seo T."/>
        </authorList>
    </citation>
    <scope>NUCLEOTIDE SEQUENCE [LARGE SCALE GENOMIC DNA]</scope>
    <source>
        <strain evidence="3 4">P8</strain>
    </source>
</reference>
<keyword evidence="1" id="KW-0732">Signal</keyword>
<protein>
    <submittedName>
        <fullName evidence="3">YceI family protein</fullName>
    </submittedName>
</protein>
<evidence type="ECO:0000259" key="2">
    <source>
        <dbReference type="Pfam" id="PF04264"/>
    </source>
</evidence>
<gene>
    <name evidence="3" type="ORF">LXT13_08395</name>
</gene>
<evidence type="ECO:0000313" key="4">
    <source>
        <dbReference type="Proteomes" id="UP001200741"/>
    </source>
</evidence>
<evidence type="ECO:0000256" key="1">
    <source>
        <dbReference type="SAM" id="SignalP"/>
    </source>
</evidence>
<feature type="domain" description="Lipid/polyisoprenoid-binding YceI-like" evidence="2">
    <location>
        <begin position="119"/>
        <end position="206"/>
    </location>
</feature>
<dbReference type="PROSITE" id="PS51318">
    <property type="entry name" value="TAT"/>
    <property type="match status" value="1"/>
</dbReference>
<dbReference type="RefSeq" id="WP_233371392.1">
    <property type="nucleotide sequence ID" value="NZ_JAJTWU010000003.1"/>
</dbReference>
<name>A0ABS8XTE2_9BURK</name>
<dbReference type="InterPro" id="IPR007372">
    <property type="entry name" value="Lipid/polyisoprenoid-bd_YceI"/>
</dbReference>
<comment type="caution">
    <text evidence="3">The sequence shown here is derived from an EMBL/GenBank/DDBJ whole genome shotgun (WGS) entry which is preliminary data.</text>
</comment>
<dbReference type="InterPro" id="IPR036761">
    <property type="entry name" value="TTHA0802/YceI-like_sf"/>
</dbReference>
<evidence type="ECO:0000313" key="3">
    <source>
        <dbReference type="EMBL" id="MCE4554463.1"/>
    </source>
</evidence>
<dbReference type="InterPro" id="IPR006311">
    <property type="entry name" value="TAT_signal"/>
</dbReference>
<dbReference type="EMBL" id="JAJTWU010000003">
    <property type="protein sequence ID" value="MCE4554463.1"/>
    <property type="molecule type" value="Genomic_DNA"/>
</dbReference>
<dbReference type="Proteomes" id="UP001200741">
    <property type="component" value="Unassembled WGS sequence"/>
</dbReference>
<dbReference type="PROSITE" id="PS51257">
    <property type="entry name" value="PROKAR_LIPOPROTEIN"/>
    <property type="match status" value="1"/>
</dbReference>
<dbReference type="SUPFAM" id="SSF101874">
    <property type="entry name" value="YceI-like"/>
    <property type="match status" value="1"/>
</dbReference>
<dbReference type="Pfam" id="PF04264">
    <property type="entry name" value="YceI"/>
    <property type="match status" value="1"/>
</dbReference>
<feature type="chain" id="PRO_5047489007" evidence="1">
    <location>
        <begin position="24"/>
        <end position="208"/>
    </location>
</feature>
<accession>A0ABS8XTE2</accession>
<dbReference type="Gene3D" id="2.40.128.110">
    <property type="entry name" value="Lipid/polyisoprenoid-binding, YceI-like"/>
    <property type="match status" value="1"/>
</dbReference>
<proteinExistence type="predicted"/>